<dbReference type="AlphaFoldDB" id="A0A4S1DTK7"/>
<evidence type="ECO:0000313" key="2">
    <source>
        <dbReference type="Proteomes" id="UP000307602"/>
    </source>
</evidence>
<proteinExistence type="predicted"/>
<keyword evidence="1" id="KW-0808">Transferase</keyword>
<dbReference type="RefSeq" id="WP_135878357.1">
    <property type="nucleotide sequence ID" value="NZ_SRSO01000027.1"/>
</dbReference>
<dbReference type="InterPro" id="IPR023213">
    <property type="entry name" value="CAT-like_dom_sf"/>
</dbReference>
<dbReference type="SMART" id="SM01059">
    <property type="entry name" value="CAT"/>
    <property type="match status" value="1"/>
</dbReference>
<organism evidence="1 2">
    <name type="scientific">Flavivirga rizhaonensis</name>
    <dbReference type="NCBI Taxonomy" id="2559571"/>
    <lineage>
        <taxon>Bacteria</taxon>
        <taxon>Pseudomonadati</taxon>
        <taxon>Bacteroidota</taxon>
        <taxon>Flavobacteriia</taxon>
        <taxon>Flavobacteriales</taxon>
        <taxon>Flavobacteriaceae</taxon>
        <taxon>Flavivirga</taxon>
    </lineage>
</organism>
<protein>
    <submittedName>
        <fullName evidence="1">Chloramphenicol acetyltransferase</fullName>
    </submittedName>
</protein>
<dbReference type="EMBL" id="SRSO01000027">
    <property type="protein sequence ID" value="TGV01125.1"/>
    <property type="molecule type" value="Genomic_DNA"/>
</dbReference>
<comment type="caution">
    <text evidence="1">The sequence shown here is derived from an EMBL/GenBank/DDBJ whole genome shotgun (WGS) entry which is preliminary data.</text>
</comment>
<dbReference type="Gene3D" id="3.30.559.10">
    <property type="entry name" value="Chloramphenicol acetyltransferase-like domain"/>
    <property type="match status" value="1"/>
</dbReference>
<dbReference type="InterPro" id="IPR001707">
    <property type="entry name" value="Cmp_AcTrfase"/>
</dbReference>
<name>A0A4S1DTK7_9FLAO</name>
<dbReference type="GO" id="GO:0008811">
    <property type="term" value="F:chloramphenicol O-acetyltransferase activity"/>
    <property type="evidence" value="ECO:0007669"/>
    <property type="project" value="InterPro"/>
</dbReference>
<dbReference type="PANTHER" id="PTHR38474">
    <property type="entry name" value="SLR0299 PROTEIN"/>
    <property type="match status" value="1"/>
</dbReference>
<dbReference type="Proteomes" id="UP000307602">
    <property type="component" value="Unassembled WGS sequence"/>
</dbReference>
<accession>A0A4S1DTK7</accession>
<dbReference type="Pfam" id="PF00302">
    <property type="entry name" value="CAT"/>
    <property type="match status" value="1"/>
</dbReference>
<dbReference type="OrthoDB" id="9801766at2"/>
<gene>
    <name evidence="1" type="ORF">EM932_16745</name>
</gene>
<dbReference type="SUPFAM" id="SSF52777">
    <property type="entry name" value="CoA-dependent acyltransferases"/>
    <property type="match status" value="1"/>
</dbReference>
<dbReference type="PANTHER" id="PTHR38474:SF1">
    <property type="entry name" value="SLR0299 PROTEIN"/>
    <property type="match status" value="1"/>
</dbReference>
<evidence type="ECO:0000313" key="1">
    <source>
        <dbReference type="EMBL" id="TGV01125.1"/>
    </source>
</evidence>
<keyword evidence="2" id="KW-1185">Reference proteome</keyword>
<reference evidence="1 2" key="1">
    <citation type="submission" date="2019-04" db="EMBL/GenBank/DDBJ databases">
        <authorList>
            <person name="Liu A."/>
        </authorList>
    </citation>
    <scope>NUCLEOTIDE SEQUENCE [LARGE SCALE GENOMIC DNA]</scope>
    <source>
        <strain evidence="1 2">RZ03</strain>
    </source>
</reference>
<sequence>MKIIDINTWNRKQHYEHFSGLKDPYFAVIIPFNVTKAYRFSKGNNKSFFAKYLHDCMKAINVVDNFRYRIEDENVVDYNVIHASTTIMRSNKTFGFSFVEYNDDLNIFAKNIAKEKERIENSTALYPPQNGLNCIHCSAMPWLHFSGHKEPVSGVLDSVPKIAFSKVTQINDELIMNVSVNVNHALVDGYHVGLFSEKFQEYLNE</sequence>